<dbReference type="OrthoDB" id="206724at2759"/>
<accession>A0A3P7RSM6</accession>
<reference evidence="1 2" key="1">
    <citation type="submission" date="2018-11" db="EMBL/GenBank/DDBJ databases">
        <authorList>
            <consortium name="Pathogen Informatics"/>
        </authorList>
    </citation>
    <scope>NUCLEOTIDE SEQUENCE [LARGE SCALE GENOMIC DNA]</scope>
</reference>
<dbReference type="EMBL" id="UYRU01109026">
    <property type="protein sequence ID" value="VDN43759.1"/>
    <property type="molecule type" value="Genomic_DNA"/>
</dbReference>
<name>A0A3P7RSM6_DIBLA</name>
<evidence type="ECO:0000313" key="2">
    <source>
        <dbReference type="Proteomes" id="UP000281553"/>
    </source>
</evidence>
<organism evidence="1 2">
    <name type="scientific">Dibothriocephalus latus</name>
    <name type="common">Fish tapeworm</name>
    <name type="synonym">Diphyllobothrium latum</name>
    <dbReference type="NCBI Taxonomy" id="60516"/>
    <lineage>
        <taxon>Eukaryota</taxon>
        <taxon>Metazoa</taxon>
        <taxon>Spiralia</taxon>
        <taxon>Lophotrochozoa</taxon>
        <taxon>Platyhelminthes</taxon>
        <taxon>Cestoda</taxon>
        <taxon>Eucestoda</taxon>
        <taxon>Diphyllobothriidea</taxon>
        <taxon>Diphyllobothriidae</taxon>
        <taxon>Dibothriocephalus</taxon>
    </lineage>
</organism>
<dbReference type="AlphaFoldDB" id="A0A3P7RSM6"/>
<evidence type="ECO:0000313" key="1">
    <source>
        <dbReference type="EMBL" id="VDN43759.1"/>
    </source>
</evidence>
<protein>
    <submittedName>
        <fullName evidence="1">Uncharacterized protein</fullName>
    </submittedName>
</protein>
<dbReference type="Proteomes" id="UP000281553">
    <property type="component" value="Unassembled WGS sequence"/>
</dbReference>
<sequence>MLLDPNVLMSERHRYWIDFMDAGMDGGKKHLKSAMNSKSVEFAAWKTSPVEVQNFIMQRTEPFFALIVNLFGEYFVPCYLF</sequence>
<feature type="non-terminal residue" evidence="1">
    <location>
        <position position="81"/>
    </location>
</feature>
<gene>
    <name evidence="1" type="ORF">DILT_LOCUS19175</name>
</gene>
<keyword evidence="2" id="KW-1185">Reference proteome</keyword>
<proteinExistence type="predicted"/>